<organism evidence="2">
    <name type="scientific">marine sediment metagenome</name>
    <dbReference type="NCBI Taxonomy" id="412755"/>
    <lineage>
        <taxon>unclassified sequences</taxon>
        <taxon>metagenomes</taxon>
        <taxon>ecological metagenomes</taxon>
    </lineage>
</organism>
<sequence length="263" mass="30114">SREPARVFFMAVTVFRDETAALLKQRLLEIYARGNPPAGNEFHKLLKRVNKTLSKENPDQRPRDASGQPGGVIYLLPDTTTIIIPDIHARMELVLNVLLYKDRHGRSNLDKLSTGQLQVVCVGDGVHAEGRAAERWALALEEFKADFATHEHMDEEMRESFGVMEMVMETKSSFPTTFHFLKGNHENIRNETGSGNYAYGKYAYEGAMVYHYVQKFYSKAFIEQYVVFEKNLPLLAIGNNFLISHAEPYTFFDRQQVKGEFRP</sequence>
<feature type="non-terminal residue" evidence="2">
    <location>
        <position position="263"/>
    </location>
</feature>
<accession>X0W0Q4</accession>
<dbReference type="GO" id="GO:0016787">
    <property type="term" value="F:hydrolase activity"/>
    <property type="evidence" value="ECO:0007669"/>
    <property type="project" value="InterPro"/>
</dbReference>
<proteinExistence type="predicted"/>
<dbReference type="PROSITE" id="PS00125">
    <property type="entry name" value="SER_THR_PHOSPHATASE"/>
    <property type="match status" value="1"/>
</dbReference>
<dbReference type="AlphaFoldDB" id="X0W0Q4"/>
<dbReference type="InterPro" id="IPR029052">
    <property type="entry name" value="Metallo-depent_PP-like"/>
</dbReference>
<protein>
    <recommendedName>
        <fullName evidence="1">Serine/threonine specific protein phosphatases domain-containing protein</fullName>
    </recommendedName>
</protein>
<name>X0W0Q4_9ZZZZ</name>
<comment type="caution">
    <text evidence="2">The sequence shown here is derived from an EMBL/GenBank/DDBJ whole genome shotgun (WGS) entry which is preliminary data.</text>
</comment>
<dbReference type="Gene3D" id="3.60.21.10">
    <property type="match status" value="1"/>
</dbReference>
<dbReference type="InterPro" id="IPR006186">
    <property type="entry name" value="Ser/Thr-sp_prot-phosphatase"/>
</dbReference>
<gene>
    <name evidence="2" type="ORF">S01H1_47798</name>
</gene>
<dbReference type="SUPFAM" id="SSF56300">
    <property type="entry name" value="Metallo-dependent phosphatases"/>
    <property type="match status" value="1"/>
</dbReference>
<dbReference type="EMBL" id="BARS01030655">
    <property type="protein sequence ID" value="GAG24359.1"/>
    <property type="molecule type" value="Genomic_DNA"/>
</dbReference>
<feature type="non-terminal residue" evidence="2">
    <location>
        <position position="1"/>
    </location>
</feature>
<evidence type="ECO:0000259" key="1">
    <source>
        <dbReference type="PROSITE" id="PS00125"/>
    </source>
</evidence>
<evidence type="ECO:0000313" key="2">
    <source>
        <dbReference type="EMBL" id="GAG24359.1"/>
    </source>
</evidence>
<reference evidence="2" key="1">
    <citation type="journal article" date="2014" name="Front. Microbiol.">
        <title>High frequency of phylogenetically diverse reductive dehalogenase-homologous genes in deep subseafloor sedimentary metagenomes.</title>
        <authorList>
            <person name="Kawai M."/>
            <person name="Futagami T."/>
            <person name="Toyoda A."/>
            <person name="Takaki Y."/>
            <person name="Nishi S."/>
            <person name="Hori S."/>
            <person name="Arai W."/>
            <person name="Tsubouchi T."/>
            <person name="Morono Y."/>
            <person name="Uchiyama I."/>
            <person name="Ito T."/>
            <person name="Fujiyama A."/>
            <person name="Inagaki F."/>
            <person name="Takami H."/>
        </authorList>
    </citation>
    <scope>NUCLEOTIDE SEQUENCE</scope>
    <source>
        <strain evidence="2">Expedition CK06-06</strain>
    </source>
</reference>
<feature type="domain" description="Serine/threonine specific protein phosphatases" evidence="1">
    <location>
        <begin position="181"/>
        <end position="186"/>
    </location>
</feature>